<proteinExistence type="predicted"/>
<evidence type="ECO:0000313" key="4">
    <source>
        <dbReference type="Proteomes" id="UP000247702"/>
    </source>
</evidence>
<dbReference type="GO" id="GO:0005783">
    <property type="term" value="C:endoplasmic reticulum"/>
    <property type="evidence" value="ECO:0007669"/>
    <property type="project" value="TreeGrafter"/>
</dbReference>
<evidence type="ECO:0000313" key="3">
    <source>
        <dbReference type="EMBL" id="GBB84494.1"/>
    </source>
</evidence>
<accession>A0A2Z6QI49</accession>
<organism evidence="3 4">
    <name type="scientific">Rhizophagus clarus</name>
    <dbReference type="NCBI Taxonomy" id="94130"/>
    <lineage>
        <taxon>Eukaryota</taxon>
        <taxon>Fungi</taxon>
        <taxon>Fungi incertae sedis</taxon>
        <taxon>Mucoromycota</taxon>
        <taxon>Glomeromycotina</taxon>
        <taxon>Glomeromycetes</taxon>
        <taxon>Glomerales</taxon>
        <taxon>Glomeraceae</taxon>
        <taxon>Rhizophagus</taxon>
    </lineage>
</organism>
<dbReference type="STRING" id="94130.A0A2Z6QI49"/>
<dbReference type="EMBL" id="BEXD01000120">
    <property type="protein sequence ID" value="GBB84494.1"/>
    <property type="molecule type" value="Genomic_DNA"/>
</dbReference>
<evidence type="ECO:0000259" key="2">
    <source>
        <dbReference type="Pfam" id="PF01553"/>
    </source>
</evidence>
<keyword evidence="1" id="KW-0812">Transmembrane</keyword>
<reference evidence="3 4" key="1">
    <citation type="submission" date="2017-11" db="EMBL/GenBank/DDBJ databases">
        <title>The genome of Rhizophagus clarus HR1 reveals common genetic basis of auxotrophy among arbuscular mycorrhizal fungi.</title>
        <authorList>
            <person name="Kobayashi Y."/>
        </authorList>
    </citation>
    <scope>NUCLEOTIDE SEQUENCE [LARGE SCALE GENOMIC DNA]</scope>
    <source>
        <strain evidence="3 4">HR1</strain>
    </source>
</reference>
<dbReference type="GO" id="GO:0036149">
    <property type="term" value="P:phosphatidylinositol acyl-chain remodeling"/>
    <property type="evidence" value="ECO:0007669"/>
    <property type="project" value="TreeGrafter"/>
</dbReference>
<feature type="domain" description="Phospholipid/glycerol acyltransferase" evidence="2">
    <location>
        <begin position="105"/>
        <end position="152"/>
    </location>
</feature>
<feature type="transmembrane region" description="Helical" evidence="1">
    <location>
        <begin position="20"/>
        <end position="44"/>
    </location>
</feature>
<sequence length="154" mass="17822">MPALGQPQSQNFVQWLVRTAVFVVFFAGQSIALNFSQFLSLLLWPFPHPYYPSYIKHTKRCFGILLVAINQFFAPSNFVITLDKSAEGVLKQSWNGAKVELDMPERLILIANHQIYADWLYVWCFTYLANAHDGIKIILKDSLKWLPIFGWVRI</sequence>
<dbReference type="PANTHER" id="PTHR10983">
    <property type="entry name" value="1-ACYLGLYCEROL-3-PHOSPHATE ACYLTRANSFERASE-RELATED"/>
    <property type="match status" value="1"/>
</dbReference>
<dbReference type="SUPFAM" id="SSF69593">
    <property type="entry name" value="Glycerol-3-phosphate (1)-acyltransferase"/>
    <property type="match status" value="1"/>
</dbReference>
<gene>
    <name evidence="3" type="ORF">RclHR1_11050011</name>
</gene>
<name>A0A2Z6QI49_9GLOM</name>
<dbReference type="AlphaFoldDB" id="A0A2Z6QI49"/>
<evidence type="ECO:0000256" key="1">
    <source>
        <dbReference type="SAM" id="Phobius"/>
    </source>
</evidence>
<dbReference type="Pfam" id="PF01553">
    <property type="entry name" value="Acyltransferase"/>
    <property type="match status" value="1"/>
</dbReference>
<dbReference type="GO" id="GO:0016746">
    <property type="term" value="F:acyltransferase activity"/>
    <property type="evidence" value="ECO:0007669"/>
    <property type="project" value="InterPro"/>
</dbReference>
<keyword evidence="1" id="KW-1133">Transmembrane helix</keyword>
<keyword evidence="1" id="KW-0472">Membrane</keyword>
<protein>
    <recommendedName>
        <fullName evidence="2">Phospholipid/glycerol acyltransferase domain-containing protein</fullName>
    </recommendedName>
</protein>
<keyword evidence="4" id="KW-1185">Reference proteome</keyword>
<comment type="caution">
    <text evidence="3">The sequence shown here is derived from an EMBL/GenBank/DDBJ whole genome shotgun (WGS) entry which is preliminary data.</text>
</comment>
<dbReference type="Proteomes" id="UP000247702">
    <property type="component" value="Unassembled WGS sequence"/>
</dbReference>
<dbReference type="InterPro" id="IPR002123">
    <property type="entry name" value="Plipid/glycerol_acylTrfase"/>
</dbReference>
<dbReference type="PANTHER" id="PTHR10983:SF16">
    <property type="entry name" value="LYSOCARDIOLIPIN ACYLTRANSFERASE 1"/>
    <property type="match status" value="1"/>
</dbReference>